<reference evidence="2 3" key="1">
    <citation type="submission" date="2019-11" db="EMBL/GenBank/DDBJ databases">
        <authorList>
            <person name="Holert J."/>
        </authorList>
    </citation>
    <scope>NUCLEOTIDE SEQUENCE [LARGE SCALE GENOMIC DNA]</scope>
    <source>
        <strain evidence="2">SB11_3</strain>
    </source>
</reference>
<proteinExistence type="predicted"/>
<keyword evidence="1" id="KW-0472">Membrane</keyword>
<keyword evidence="1" id="KW-1133">Transmembrane helix</keyword>
<keyword evidence="3" id="KW-1185">Reference proteome</keyword>
<protein>
    <recommendedName>
        <fullName evidence="4">Necrosis inducing protein (NPP1)</fullName>
    </recommendedName>
</protein>
<evidence type="ECO:0008006" key="4">
    <source>
        <dbReference type="Google" id="ProtNLM"/>
    </source>
</evidence>
<evidence type="ECO:0000313" key="2">
    <source>
        <dbReference type="EMBL" id="CAA0105921.1"/>
    </source>
</evidence>
<organism evidence="2 3">
    <name type="scientific">BD1-7 clade bacterium</name>
    <dbReference type="NCBI Taxonomy" id="2029982"/>
    <lineage>
        <taxon>Bacteria</taxon>
        <taxon>Pseudomonadati</taxon>
        <taxon>Pseudomonadota</taxon>
        <taxon>Gammaproteobacteria</taxon>
        <taxon>Cellvibrionales</taxon>
        <taxon>Spongiibacteraceae</taxon>
        <taxon>BD1-7 clade</taxon>
    </lineage>
</organism>
<dbReference type="Proteomes" id="UP000441399">
    <property type="component" value="Unassembled WGS sequence"/>
</dbReference>
<dbReference type="EMBL" id="CACSIO010000012">
    <property type="protein sequence ID" value="CAA0105921.1"/>
    <property type="molecule type" value="Genomic_DNA"/>
</dbReference>
<name>A0A5S9PP85_9GAMM</name>
<sequence length="416" mass="45806">MKLITHTLNGAGTRLASHIRISFTLLTFIVLAGVTNLAVASAFPALDEAVDDAHVLDITPIFDFDGDGCFPAAGISRDGQQNPGLKTSGSLGGNCRAPDFLATSNTLHRSACVSKDGVEYCGHFFALYFEKDQVVAGWDLLGHRHDWEQAAVWTKDGVVTHAGVSAHGNMDTRPLADVPHTDSHPHVVYHKDGGLTHSMRFAKSGELAENPYGEFVTPPVISWYAMYGDNKTNAELRRLFNTYNFDHAVIPMKDGNFFGNLNRFKPSSYPEFFDGEDCEYSDWFSEEGSAQAVCRGDRVAVGIECSGRYCDNKRLKCCNVQGVMPHGDTWEASHWISEESPSSWSWNDAAVVGMKCSGRYCDNLKLIVRNRTGSNGVWTNFFSEEQGLGQCPKGSYIAGVRCSGRYCDNLSLYCQK</sequence>
<evidence type="ECO:0000256" key="1">
    <source>
        <dbReference type="SAM" id="Phobius"/>
    </source>
</evidence>
<evidence type="ECO:0000313" key="3">
    <source>
        <dbReference type="Proteomes" id="UP000441399"/>
    </source>
</evidence>
<keyword evidence="1" id="KW-0812">Transmembrane</keyword>
<gene>
    <name evidence="2" type="ORF">OPDIPICF_01005</name>
</gene>
<dbReference type="PANTHER" id="PTHR33657">
    <property type="entry name" value="DOMAIN PROTEIN, PUTATIVE (AFU_ORTHOLOGUE AFUA_5G00600)-RELATED"/>
    <property type="match status" value="1"/>
</dbReference>
<accession>A0A5S9PP85</accession>
<feature type="transmembrane region" description="Helical" evidence="1">
    <location>
        <begin position="21"/>
        <end position="43"/>
    </location>
</feature>
<dbReference type="AlphaFoldDB" id="A0A5S9PP85"/>
<dbReference type="PANTHER" id="PTHR33657:SF6">
    <property type="entry name" value="SECRETED PROTEIN"/>
    <property type="match status" value="1"/>
</dbReference>
<dbReference type="InterPro" id="IPR008701">
    <property type="entry name" value="NPP1"/>
</dbReference>
<dbReference type="Pfam" id="PF05630">
    <property type="entry name" value="NPP1"/>
    <property type="match status" value="1"/>
</dbReference>